<dbReference type="PANTHER" id="PTHR43710:SF5">
    <property type="entry name" value="INDOLEPYRUVATE FERREDOXIN OXIDOREDUCTASE ALPHA SUBUNIT"/>
    <property type="match status" value="1"/>
</dbReference>
<keyword evidence="8 14" id="KW-0249">Electron transport</keyword>
<dbReference type="InterPro" id="IPR029061">
    <property type="entry name" value="THDP-binding"/>
</dbReference>
<dbReference type="InterPro" id="IPR002880">
    <property type="entry name" value="Pyrv_Fd/Flavodoxin_OxRdtase_N"/>
</dbReference>
<feature type="binding site" evidence="15">
    <location>
        <position position="539"/>
    </location>
    <ligand>
        <name>[4Fe-4S] cluster</name>
        <dbReference type="ChEBI" id="CHEBI:49883"/>
        <label>1</label>
    </ligand>
</feature>
<gene>
    <name evidence="17" type="ORF">J3R75_000139</name>
</gene>
<dbReference type="FunFam" id="3.40.50.970:FF:000039">
    <property type="entry name" value="Indolepyruvate oxidoreductase subunit IorA"/>
    <property type="match status" value="1"/>
</dbReference>
<dbReference type="EC" id="1.2.7.8" evidence="3 14"/>
<feature type="binding site" evidence="15">
    <location>
        <position position="566"/>
    </location>
    <ligand>
        <name>[4Fe-4S] cluster</name>
        <dbReference type="ChEBI" id="CHEBI:49883"/>
        <label>2</label>
    </ligand>
</feature>
<dbReference type="CDD" id="cd07034">
    <property type="entry name" value="TPP_PYR_PFOR_IOR-alpha_like"/>
    <property type="match status" value="1"/>
</dbReference>
<dbReference type="Proteomes" id="UP001238163">
    <property type="component" value="Unassembled WGS sequence"/>
</dbReference>
<dbReference type="InterPro" id="IPR011766">
    <property type="entry name" value="TPP_enzyme_TPP-bd"/>
</dbReference>
<dbReference type="Gene3D" id="3.40.50.970">
    <property type="match status" value="2"/>
</dbReference>
<dbReference type="NCBIfam" id="TIGR03336">
    <property type="entry name" value="IOR_alpha"/>
    <property type="match status" value="1"/>
</dbReference>
<keyword evidence="6 14" id="KW-0004">4Fe-4S</keyword>
<dbReference type="PROSITE" id="PS51379">
    <property type="entry name" value="4FE4S_FER_2"/>
    <property type="match status" value="2"/>
</dbReference>
<evidence type="ECO:0000256" key="9">
    <source>
        <dbReference type="ARBA" id="ARBA00023002"/>
    </source>
</evidence>
<dbReference type="GO" id="GO:0046872">
    <property type="term" value="F:metal ion binding"/>
    <property type="evidence" value="ECO:0007669"/>
    <property type="project" value="UniProtKB-UniRule"/>
</dbReference>
<evidence type="ECO:0000256" key="6">
    <source>
        <dbReference type="ARBA" id="ARBA00022485"/>
    </source>
</evidence>
<feature type="binding site" evidence="15">
    <location>
        <position position="533"/>
    </location>
    <ligand>
        <name>[4Fe-4S] cluster</name>
        <dbReference type="ChEBI" id="CHEBI:49883"/>
        <label>1</label>
    </ligand>
</feature>
<keyword evidence="18" id="KW-1185">Reference proteome</keyword>
<sequence length="581" mass="62418">MKQLLSGNEAIARGAWEAGVHAAFGYPGTPSTEILEALVKLPDVYCEWSPNEKVALEAAAGAAIAGTRSMVTMKHVGLNVAADPLMTLSYIGVVAGMVVVVADDPGMHSSQTEQDTRHYARLAKVPILEPGNAVDCRDFMIRAFELSEAYRCPVILRSTTCVSHSRFLCETKDRQARERMPFERNPSQFVPLPLWGRKLRVKVEERLDRQSTAAAAAADLNREFLRAPALGIISSGVAALHCLDIFPDASVLKLGWAWPFPDDLIRAFAGKVQRLVVIEEGDPILEEHIKALGIACDGKNIVPRTGELTPARLMQVKSAIDGQPHPVPTAIADAADLPARPPILCAGCPHRGLFYALSKFDVVVTGDIGCYSLGVFPPLSRTDVILCMGGGFTLAHGMSKAGETRPVVGIVGDSTFFHSGITGLLNMVYNRGNATLIVADNRTTAMTGHQDHPGTGKTLMGDPTIAASIPDIARACGMKRIRVIDPNDIDNTIAVFKEELYVDEPSLIITQAPCVLNDKSAVRAPLHINPDACKNCRSCLKLGCPAIESADKKTKPAINPQLCTGCAMCQQVCKFNAITKA</sequence>
<dbReference type="Pfam" id="PF01855">
    <property type="entry name" value="POR_N"/>
    <property type="match status" value="1"/>
</dbReference>
<dbReference type="RefSeq" id="WP_307259194.1">
    <property type="nucleotide sequence ID" value="NZ_JAUSVL010000001.1"/>
</dbReference>
<keyword evidence="7 14" id="KW-0479">Metal-binding</keyword>
<organism evidence="17 18">
    <name type="scientific">Oligosphaera ethanolica</name>
    <dbReference type="NCBI Taxonomy" id="760260"/>
    <lineage>
        <taxon>Bacteria</taxon>
        <taxon>Pseudomonadati</taxon>
        <taxon>Lentisphaerota</taxon>
        <taxon>Oligosphaeria</taxon>
        <taxon>Oligosphaerales</taxon>
        <taxon>Oligosphaeraceae</taxon>
        <taxon>Oligosphaera</taxon>
    </lineage>
</organism>
<dbReference type="InterPro" id="IPR045025">
    <property type="entry name" value="HACL1-like"/>
</dbReference>
<feature type="binding site" evidence="15">
    <location>
        <position position="563"/>
    </location>
    <ligand>
        <name>[4Fe-4S] cluster</name>
        <dbReference type="ChEBI" id="CHEBI:49883"/>
        <label>2</label>
    </ligand>
</feature>
<feature type="binding site" evidence="15">
    <location>
        <position position="573"/>
    </location>
    <ligand>
        <name>[4Fe-4S] cluster</name>
        <dbReference type="ChEBI" id="CHEBI:49883"/>
        <label>1</label>
    </ligand>
</feature>
<accession>A0AAE3VCP0</accession>
<comment type="cofactor">
    <cofactor evidence="14 15">
        <name>[4Fe-4S] cluster</name>
        <dbReference type="ChEBI" id="CHEBI:49883"/>
    </cofactor>
    <text evidence="14 15">Binds 2 [4Fe-4S] clusters. In this family the first cluster has a non-standard and varying [4Fe-4S] binding motif CX(2)CX(2)CX(4-5)CP.</text>
</comment>
<evidence type="ECO:0000256" key="10">
    <source>
        <dbReference type="ARBA" id="ARBA00023004"/>
    </source>
</evidence>
<evidence type="ECO:0000256" key="12">
    <source>
        <dbReference type="ARBA" id="ARBA00030514"/>
    </source>
</evidence>
<dbReference type="PANTHER" id="PTHR43710">
    <property type="entry name" value="2-HYDROXYACYL-COA LYASE"/>
    <property type="match status" value="1"/>
</dbReference>
<evidence type="ECO:0000256" key="4">
    <source>
        <dbReference type="ARBA" id="ARBA00017710"/>
    </source>
</evidence>
<dbReference type="InterPro" id="IPR009014">
    <property type="entry name" value="Transketo_C/PFOR_II"/>
</dbReference>
<evidence type="ECO:0000256" key="7">
    <source>
        <dbReference type="ARBA" id="ARBA00022723"/>
    </source>
</evidence>
<evidence type="ECO:0000313" key="17">
    <source>
        <dbReference type="EMBL" id="MDQ0288032.1"/>
    </source>
</evidence>
<dbReference type="AlphaFoldDB" id="A0AAE3VCP0"/>
<feature type="binding site" evidence="15">
    <location>
        <position position="544"/>
    </location>
    <ligand>
        <name>[4Fe-4S] cluster</name>
        <dbReference type="ChEBI" id="CHEBI:49883"/>
        <label>2</label>
    </ligand>
</feature>
<keyword evidence="5 14" id="KW-0813">Transport</keyword>
<comment type="catalytic activity">
    <reaction evidence="13 14">
        <text>indole-3-pyruvate + 2 oxidized [2Fe-2S]-[ferredoxin] + CoA = (indol-3-yl)acetyl-CoA + 2 reduced [2Fe-2S]-[ferredoxin] + CO2 + H(+)</text>
        <dbReference type="Rhea" id="RHEA:12645"/>
        <dbReference type="Rhea" id="RHEA-COMP:10000"/>
        <dbReference type="Rhea" id="RHEA-COMP:10001"/>
        <dbReference type="ChEBI" id="CHEBI:15378"/>
        <dbReference type="ChEBI" id="CHEBI:16526"/>
        <dbReference type="ChEBI" id="CHEBI:17640"/>
        <dbReference type="ChEBI" id="CHEBI:33737"/>
        <dbReference type="ChEBI" id="CHEBI:33738"/>
        <dbReference type="ChEBI" id="CHEBI:57271"/>
        <dbReference type="ChEBI" id="CHEBI:57287"/>
        <dbReference type="EC" id="1.2.7.8"/>
    </reaction>
</comment>
<dbReference type="GO" id="GO:0044281">
    <property type="term" value="P:small molecule metabolic process"/>
    <property type="evidence" value="ECO:0007669"/>
    <property type="project" value="UniProtKB-ARBA"/>
</dbReference>
<evidence type="ECO:0000256" key="13">
    <source>
        <dbReference type="ARBA" id="ARBA00048332"/>
    </source>
</evidence>
<dbReference type="InterPro" id="IPR017896">
    <property type="entry name" value="4Fe4S_Fe-S-bd"/>
</dbReference>
<dbReference type="SUPFAM" id="SSF52518">
    <property type="entry name" value="Thiamin diphosphate-binding fold (THDP-binding)"/>
    <property type="match status" value="2"/>
</dbReference>
<feature type="binding site" evidence="15">
    <location>
        <position position="536"/>
    </location>
    <ligand>
        <name>[4Fe-4S] cluster</name>
        <dbReference type="ChEBI" id="CHEBI:49883"/>
        <label>1</label>
    </ligand>
</feature>
<evidence type="ECO:0000256" key="15">
    <source>
        <dbReference type="PIRSR" id="PIRSR006439-50"/>
    </source>
</evidence>
<evidence type="ECO:0000256" key="11">
    <source>
        <dbReference type="ARBA" id="ARBA00023014"/>
    </source>
</evidence>
<feature type="domain" description="4Fe-4S ferredoxin-type" evidence="16">
    <location>
        <begin position="524"/>
        <end position="552"/>
    </location>
</feature>
<evidence type="ECO:0000256" key="3">
    <source>
        <dbReference type="ARBA" id="ARBA00012812"/>
    </source>
</evidence>
<dbReference type="GO" id="GO:0051539">
    <property type="term" value="F:4 iron, 4 sulfur cluster binding"/>
    <property type="evidence" value="ECO:0007669"/>
    <property type="project" value="UniProtKB-UniRule"/>
</dbReference>
<dbReference type="Gene3D" id="3.30.70.20">
    <property type="match status" value="1"/>
</dbReference>
<evidence type="ECO:0000256" key="14">
    <source>
        <dbReference type="PIRNR" id="PIRNR006439"/>
    </source>
</evidence>
<keyword evidence="11 14" id="KW-0411">Iron-sulfur</keyword>
<evidence type="ECO:0000259" key="16">
    <source>
        <dbReference type="PROSITE" id="PS51379"/>
    </source>
</evidence>
<evidence type="ECO:0000313" key="18">
    <source>
        <dbReference type="Proteomes" id="UP001238163"/>
    </source>
</evidence>
<reference evidence="17" key="1">
    <citation type="submission" date="2023-07" db="EMBL/GenBank/DDBJ databases">
        <title>Genomic Encyclopedia of Type Strains, Phase IV (KMG-IV): sequencing the most valuable type-strain genomes for metagenomic binning, comparative biology and taxonomic classification.</title>
        <authorList>
            <person name="Goeker M."/>
        </authorList>
    </citation>
    <scope>NUCLEOTIDE SEQUENCE</scope>
    <source>
        <strain evidence="17">DSM 24202</strain>
    </source>
</reference>
<feature type="domain" description="4Fe-4S ferredoxin-type" evidence="16">
    <location>
        <begin position="554"/>
        <end position="581"/>
    </location>
</feature>
<evidence type="ECO:0000256" key="1">
    <source>
        <dbReference type="ARBA" id="ARBA00002995"/>
    </source>
</evidence>
<dbReference type="CDD" id="cd02008">
    <property type="entry name" value="TPP_IOR_alpha"/>
    <property type="match status" value="1"/>
</dbReference>
<comment type="caution">
    <text evidence="17">The sequence shown here is derived from an EMBL/GenBank/DDBJ whole genome shotgun (WGS) entry which is preliminary data.</text>
</comment>
<dbReference type="SUPFAM" id="SSF54862">
    <property type="entry name" value="4Fe-4S ferredoxins"/>
    <property type="match status" value="1"/>
</dbReference>
<dbReference type="GO" id="GO:0043805">
    <property type="term" value="F:indolepyruvate ferredoxin oxidoreductase activity"/>
    <property type="evidence" value="ECO:0007669"/>
    <property type="project" value="UniProtKB-UniRule"/>
</dbReference>
<dbReference type="InterPro" id="IPR017721">
    <property type="entry name" value="IorA"/>
</dbReference>
<dbReference type="Pfam" id="PF13237">
    <property type="entry name" value="Fer4_10"/>
    <property type="match status" value="1"/>
</dbReference>
<evidence type="ECO:0000256" key="2">
    <source>
        <dbReference type="ARBA" id="ARBA00011238"/>
    </source>
</evidence>
<comment type="function">
    <text evidence="1 14">Catalyzes the ferredoxin-dependent oxidative decarboxylation of arylpyruvates.</text>
</comment>
<proteinExistence type="predicted"/>
<keyword evidence="10 14" id="KW-0408">Iron</keyword>
<name>A0AAE3VCP0_9BACT</name>
<evidence type="ECO:0000256" key="5">
    <source>
        <dbReference type="ARBA" id="ARBA00022448"/>
    </source>
</evidence>
<dbReference type="PIRSF" id="PIRSF006439">
    <property type="entry name" value="Indolepyruvate_ferr_oxidored"/>
    <property type="match status" value="1"/>
</dbReference>
<feature type="binding site" evidence="15">
    <location>
        <position position="569"/>
    </location>
    <ligand>
        <name>[4Fe-4S] cluster</name>
        <dbReference type="ChEBI" id="CHEBI:49883"/>
        <label>2</label>
    </ligand>
</feature>
<dbReference type="Pfam" id="PF02775">
    <property type="entry name" value="TPP_enzyme_C"/>
    <property type="match status" value="1"/>
</dbReference>
<dbReference type="GO" id="GO:0030976">
    <property type="term" value="F:thiamine pyrophosphate binding"/>
    <property type="evidence" value="ECO:0007669"/>
    <property type="project" value="InterPro"/>
</dbReference>
<dbReference type="EMBL" id="JAUSVL010000001">
    <property type="protein sequence ID" value="MDQ0288032.1"/>
    <property type="molecule type" value="Genomic_DNA"/>
</dbReference>
<keyword evidence="9 14" id="KW-0560">Oxidoreductase</keyword>
<dbReference type="SUPFAM" id="SSF52922">
    <property type="entry name" value="TK C-terminal domain-like"/>
    <property type="match status" value="1"/>
</dbReference>
<protein>
    <recommendedName>
        <fullName evidence="4 14">Indolepyruvate oxidoreductase subunit IorA</fullName>
        <shortName evidence="14">IOR</shortName>
        <ecNumber evidence="3 14">1.2.7.8</ecNumber>
    </recommendedName>
    <alternativeName>
        <fullName evidence="12 14">Indolepyruvate ferredoxin oxidoreductase subunit alpha</fullName>
    </alternativeName>
</protein>
<comment type="subunit">
    <text evidence="2">Heterodimer of the IorA and IorB subunits.</text>
</comment>
<evidence type="ECO:0000256" key="8">
    <source>
        <dbReference type="ARBA" id="ARBA00022982"/>
    </source>
</evidence>